<evidence type="ECO:0000259" key="5">
    <source>
        <dbReference type="Pfam" id="PF01591"/>
    </source>
</evidence>
<dbReference type="GO" id="GO:0003873">
    <property type="term" value="F:6-phosphofructo-2-kinase activity"/>
    <property type="evidence" value="ECO:0007669"/>
    <property type="project" value="InterPro"/>
</dbReference>
<organism evidence="6 7">
    <name type="scientific">Pachysolen tannophilus NRRL Y-2460</name>
    <dbReference type="NCBI Taxonomy" id="669874"/>
    <lineage>
        <taxon>Eukaryota</taxon>
        <taxon>Fungi</taxon>
        <taxon>Dikarya</taxon>
        <taxon>Ascomycota</taxon>
        <taxon>Saccharomycotina</taxon>
        <taxon>Pichiomycetes</taxon>
        <taxon>Pachysolenaceae</taxon>
        <taxon>Pachysolen</taxon>
    </lineage>
</organism>
<evidence type="ECO:0000256" key="3">
    <source>
        <dbReference type="SAM" id="Coils"/>
    </source>
</evidence>
<reference evidence="7" key="1">
    <citation type="submission" date="2016-05" db="EMBL/GenBank/DDBJ databases">
        <title>Comparative genomics of biotechnologically important yeasts.</title>
        <authorList>
            <consortium name="DOE Joint Genome Institute"/>
            <person name="Riley R."/>
            <person name="Haridas S."/>
            <person name="Wolfe K.H."/>
            <person name="Lopes M.R."/>
            <person name="Hittinger C.T."/>
            <person name="Goker M."/>
            <person name="Salamov A."/>
            <person name="Wisecaver J."/>
            <person name="Long T.M."/>
            <person name="Aerts A.L."/>
            <person name="Barry K."/>
            <person name="Choi C."/>
            <person name="Clum A."/>
            <person name="Coughlan A.Y."/>
            <person name="Deshpande S."/>
            <person name="Douglass A.P."/>
            <person name="Hanson S.J."/>
            <person name="Klenk H.-P."/>
            <person name="Labutti K."/>
            <person name="Lapidus A."/>
            <person name="Lindquist E."/>
            <person name="Lipzen A."/>
            <person name="Meier-Kolthoff J.P."/>
            <person name="Ohm R.A."/>
            <person name="Otillar R.P."/>
            <person name="Pangilinan J."/>
            <person name="Peng Y."/>
            <person name="Rokas A."/>
            <person name="Rosa C.A."/>
            <person name="Scheuner C."/>
            <person name="Sibirny A.A."/>
            <person name="Slot J.C."/>
            <person name="Stielow J.B."/>
            <person name="Sun H."/>
            <person name="Kurtzman C.P."/>
            <person name="Blackwell M."/>
            <person name="Grigoriev I.V."/>
            <person name="Jeffries T.W."/>
        </authorList>
    </citation>
    <scope>NUCLEOTIDE SEQUENCE [LARGE SCALE GENOMIC DNA]</scope>
    <source>
        <strain evidence="7">NRRL Y-2460</strain>
    </source>
</reference>
<evidence type="ECO:0000256" key="2">
    <source>
        <dbReference type="ARBA" id="ARBA00022840"/>
    </source>
</evidence>
<evidence type="ECO:0000256" key="4">
    <source>
        <dbReference type="SAM" id="MobiDB-lite"/>
    </source>
</evidence>
<keyword evidence="2" id="KW-0067">ATP-binding</keyword>
<evidence type="ECO:0000313" key="7">
    <source>
        <dbReference type="Proteomes" id="UP000094236"/>
    </source>
</evidence>
<gene>
    <name evidence="6" type="ORF">PACTADRAFT_48067</name>
</gene>
<dbReference type="GO" id="GO:0006000">
    <property type="term" value="P:fructose metabolic process"/>
    <property type="evidence" value="ECO:0007669"/>
    <property type="project" value="InterPro"/>
</dbReference>
<accession>A0A1E4U308</accession>
<dbReference type="PRINTS" id="PR00991">
    <property type="entry name" value="6PFRUCTKNASE"/>
</dbReference>
<dbReference type="GO" id="GO:0005829">
    <property type="term" value="C:cytosol"/>
    <property type="evidence" value="ECO:0007669"/>
    <property type="project" value="TreeGrafter"/>
</dbReference>
<dbReference type="SMART" id="SM00855">
    <property type="entry name" value="PGAM"/>
    <property type="match status" value="1"/>
</dbReference>
<keyword evidence="7" id="KW-1185">Reference proteome</keyword>
<evidence type="ECO:0000313" key="6">
    <source>
        <dbReference type="EMBL" id="ODV98278.1"/>
    </source>
</evidence>
<proteinExistence type="predicted"/>
<dbReference type="Proteomes" id="UP000094236">
    <property type="component" value="Unassembled WGS sequence"/>
</dbReference>
<dbReference type="InterPro" id="IPR003094">
    <property type="entry name" value="6Pfruct_kin"/>
</dbReference>
<dbReference type="InterPro" id="IPR027417">
    <property type="entry name" value="P-loop_NTPase"/>
</dbReference>
<keyword evidence="1" id="KW-0547">Nucleotide-binding</keyword>
<name>A0A1E4U308_PACTA</name>
<dbReference type="InterPro" id="IPR013078">
    <property type="entry name" value="His_Pase_superF_clade-1"/>
</dbReference>
<dbReference type="Pfam" id="PF00300">
    <property type="entry name" value="His_Phos_1"/>
    <property type="match status" value="1"/>
</dbReference>
<feature type="domain" description="6-phosphofructo-2-kinase" evidence="5">
    <location>
        <begin position="79"/>
        <end position="311"/>
    </location>
</feature>
<dbReference type="InterPro" id="IPR029033">
    <property type="entry name" value="His_PPase_superfam"/>
</dbReference>
<dbReference type="FunFam" id="3.40.50.300:FF:000644">
    <property type="entry name" value="GpmB, Fructose-2,6-bisphosphatase"/>
    <property type="match status" value="1"/>
</dbReference>
<dbReference type="Gene3D" id="3.40.50.1240">
    <property type="entry name" value="Phosphoglycerate mutase-like"/>
    <property type="match status" value="1"/>
</dbReference>
<dbReference type="OrthoDB" id="267323at2759"/>
<feature type="coiled-coil region" evidence="3">
    <location>
        <begin position="247"/>
        <end position="274"/>
    </location>
</feature>
<feature type="compositionally biased region" description="Acidic residues" evidence="4">
    <location>
        <begin position="620"/>
        <end position="631"/>
    </location>
</feature>
<dbReference type="SUPFAM" id="SSF52540">
    <property type="entry name" value="P-loop containing nucleoside triphosphate hydrolases"/>
    <property type="match status" value="1"/>
</dbReference>
<dbReference type="InterPro" id="IPR013079">
    <property type="entry name" value="6Phosfructo_kin"/>
</dbReference>
<dbReference type="Gene3D" id="3.40.50.300">
    <property type="entry name" value="P-loop containing nucleotide triphosphate hydrolases"/>
    <property type="match status" value="1"/>
</dbReference>
<dbReference type="Pfam" id="PF01591">
    <property type="entry name" value="6PF2K"/>
    <property type="match status" value="1"/>
</dbReference>
<dbReference type="CDD" id="cd07067">
    <property type="entry name" value="HP_PGM_like"/>
    <property type="match status" value="1"/>
</dbReference>
<sequence length="702" mass="79682">MTSIRRQPSSRFEFVLSNDSSSAVSPAISYSTSPRNSGSLLNSYNNSFNNLSTLATSTISIPGQTSSSIEPSGFIGSELNNKLIIVMVGLPARGKSYITKKLQRYLNWLQYDTKIFNVGNVRRLKNGKPSNVPIQGPVPHHEKHDSTFFDPANSNGFQKREKWAMETLDQLLDYLLNTNGSVGIFDATNTTRLRRKWIIERINERTQGSINVLFLESICTNTEIIEKNIRLKLSGPDYKDMNPQEALNDFRKRLENYEKAYETIGDEEEEENEKLDIQFCKIINAGKKISSYNISGFLSSQTVFFLLNFNLAERQIFLTTNGESEYNVRKRIGGDSSLSEKGINFAKALPKFVSQKRQEFKLNQLNKQFINKNDHLHLDPNNLSTNSQKNHTVSDTFNIWTSMLTRSIETAQFFSDEQYQKKSLRMLNDLSRGSLDGIKSEEFKSHFPLYRYPGLGGESILDVINRLRPIIIELERLKDNCLIISHRVITRVLLAYFMNLSKEMLTDLEVKHGVVYCIEPKAYGLDLTIWEYDETADDFYEVDQIEFMKKRRDSISNYLSSDLIVNARFNGLENLGLSNEEKTAVNTNINGNNDEKLGFIYDNINNDKKSTLCDEVDSDACVSEDDDDDDATNSTDESSGEDYDSHGHNTIQSISKLNSNFKEFILNNGCGDEKEKKGNGNGNGNATVNTEHLIKSLSRLGC</sequence>
<dbReference type="GO" id="GO:0005524">
    <property type="term" value="F:ATP binding"/>
    <property type="evidence" value="ECO:0007669"/>
    <property type="project" value="UniProtKB-KW"/>
</dbReference>
<dbReference type="GO" id="GO:0006003">
    <property type="term" value="P:fructose 2,6-bisphosphate metabolic process"/>
    <property type="evidence" value="ECO:0007669"/>
    <property type="project" value="InterPro"/>
</dbReference>
<keyword evidence="3" id="KW-0175">Coiled coil</keyword>
<dbReference type="PANTHER" id="PTHR10606:SF32">
    <property type="entry name" value="6-PHOSPHOFRUCTO-2-KINASE 1"/>
    <property type="match status" value="1"/>
</dbReference>
<feature type="region of interest" description="Disordered" evidence="4">
    <location>
        <begin position="620"/>
        <end position="649"/>
    </location>
</feature>
<dbReference type="SUPFAM" id="SSF53254">
    <property type="entry name" value="Phosphoglycerate mutase-like"/>
    <property type="match status" value="1"/>
</dbReference>
<dbReference type="PANTHER" id="PTHR10606">
    <property type="entry name" value="6-PHOSPHOFRUCTO-2-KINASE/FRUCTOSE-2,6-BISPHOSPHATASE"/>
    <property type="match status" value="1"/>
</dbReference>
<evidence type="ECO:0000256" key="1">
    <source>
        <dbReference type="ARBA" id="ARBA00022741"/>
    </source>
</evidence>
<dbReference type="AlphaFoldDB" id="A0A1E4U308"/>
<protein>
    <recommendedName>
        <fullName evidence="5">6-phosphofructo-2-kinase domain-containing protein</fullName>
    </recommendedName>
</protein>
<dbReference type="EMBL" id="KV454011">
    <property type="protein sequence ID" value="ODV98278.1"/>
    <property type="molecule type" value="Genomic_DNA"/>
</dbReference>
<dbReference type="STRING" id="669874.A0A1E4U308"/>